<evidence type="ECO:0000259" key="5">
    <source>
        <dbReference type="PROSITE" id="PS51841"/>
    </source>
</evidence>
<dbReference type="PROSITE" id="PS50292">
    <property type="entry name" value="PEROXIDASE_3"/>
    <property type="match status" value="1"/>
</dbReference>
<organism evidence="6 7">
    <name type="scientific">Halorubrum ezzemoulense DSM 17463</name>
    <dbReference type="NCBI Taxonomy" id="1121945"/>
    <lineage>
        <taxon>Archaea</taxon>
        <taxon>Methanobacteriati</taxon>
        <taxon>Methanobacteriota</taxon>
        <taxon>Stenosarchaea group</taxon>
        <taxon>Halobacteria</taxon>
        <taxon>Halobacteriales</taxon>
        <taxon>Haloferacaceae</taxon>
        <taxon>Halorubrum</taxon>
    </lineage>
</organism>
<dbReference type="InterPro" id="IPR037120">
    <property type="entry name" value="Haem_peroxidase_sf_animal"/>
</dbReference>
<sequence>MGATDKITCRVVDSDSRPLAGRIVIGEREDGDRIGHWMTEDDGNFVLEADGGADLDKVSFTVRNPARGGTEEPVRRRRRPDGSEAALHLSVNARSVALHGGSDHRGMNEAACTAAGPVRSHRFHTQFPELDPYDRDAELLRTLGGADGEAGAPMMESPDDPVGDAETPAGYGIFGQFVDHDLTFDPTSDIDRRNDPAALRNFRTPALDLDSLYRTNAEAAPFLYDHETDERKLLTGDAVAPDAADGGGLSGLPGTDLQRNEQGLALIGDPRNDENVVVSQLELAFVNFHNRVVDHLHGPGSSLVEDGESVLEAAQRLVRWHYQWVVRRDFLPRICDRYVLADIEERGRQHFVPPGRTPAIPVEFGGAAYRFGHSMIRHAFDVNDEVGEVPLFPTGPGDGRNLRGGRPVPSDLVVDWSRLLDTGDGDYQPSRKIEPLLAPTLFNLPIAGDSSLAVRNLRRGKALGLASGQDVAARMGYDPIRNEAFGDESAIMETLRAHGRGADPDSPLWYYVLAEADYQQDGERLGAVGSRIVAETLIGLIEADETAYPNAAPDGWEPSLPQPTATDGYTLADITAFAAEANPDGLVIEAVDAGPGSGGDAGANGDAGDATGDALDESVTLRNAAAEPIDLTGYVIDLDGQRDDLPDATLGPEETLTVHVGAGADTATDHYLGRDAPALDDEGEVVTVYAPDGERTTRRRYVG</sequence>
<evidence type="ECO:0000256" key="1">
    <source>
        <dbReference type="ARBA" id="ARBA00004613"/>
    </source>
</evidence>
<protein>
    <submittedName>
        <fullName evidence="6">Peroxidase</fullName>
    </submittedName>
</protein>
<dbReference type="GO" id="GO:0006979">
    <property type="term" value="P:response to oxidative stress"/>
    <property type="evidence" value="ECO:0007669"/>
    <property type="project" value="InterPro"/>
</dbReference>
<name>A0A1X4H9W0_HALEZ</name>
<dbReference type="Pfam" id="PF03098">
    <property type="entry name" value="An_peroxidase"/>
    <property type="match status" value="1"/>
</dbReference>
<dbReference type="RefSeq" id="WP_085682492.1">
    <property type="nucleotide sequence ID" value="NZ_NEDJ01000010.1"/>
</dbReference>
<dbReference type="SUPFAM" id="SSF48113">
    <property type="entry name" value="Heme-dependent peroxidases"/>
    <property type="match status" value="1"/>
</dbReference>
<keyword evidence="3" id="KW-0325">Glycoprotein</keyword>
<dbReference type="EMBL" id="NEDJ01000010">
    <property type="protein sequence ID" value="OSP09633.1"/>
    <property type="molecule type" value="Genomic_DNA"/>
</dbReference>
<comment type="caution">
    <text evidence="6">The sequence shown here is derived from an EMBL/GenBank/DDBJ whole genome shotgun (WGS) entry which is preliminary data.</text>
</comment>
<dbReference type="AlphaFoldDB" id="A0A1X4H9W0"/>
<dbReference type="Proteomes" id="UP000193587">
    <property type="component" value="Unassembled WGS sequence"/>
</dbReference>
<gene>
    <name evidence="6" type="ORF">B9H04_04765</name>
</gene>
<accession>A0A1X4H9W0</accession>
<reference evidence="6 7" key="1">
    <citation type="submission" date="2017-04" db="EMBL/GenBank/DDBJ databases">
        <title>MLSA of the genus Halorubrum.</title>
        <authorList>
            <person name="De La Haba R."/>
            <person name="Sanchez-Porro C."/>
            <person name="Infante-Dominguez C."/>
            <person name="Ventosa A."/>
        </authorList>
    </citation>
    <scope>NUCLEOTIDE SEQUENCE [LARGE SCALE GENOMIC DNA]</scope>
    <source>
        <strain evidence="6 7">DSM 17463</strain>
    </source>
</reference>
<dbReference type="CDD" id="cd09819">
    <property type="entry name" value="An_peroxidase_bacterial_1"/>
    <property type="match status" value="1"/>
</dbReference>
<dbReference type="InterPro" id="IPR036415">
    <property type="entry name" value="Lamin_tail_dom_sf"/>
</dbReference>
<dbReference type="GO" id="GO:0004601">
    <property type="term" value="F:peroxidase activity"/>
    <property type="evidence" value="ECO:0007669"/>
    <property type="project" value="UniProtKB-KW"/>
</dbReference>
<dbReference type="PROSITE" id="PS51841">
    <property type="entry name" value="LTD"/>
    <property type="match status" value="1"/>
</dbReference>
<dbReference type="Gene3D" id="1.10.640.10">
    <property type="entry name" value="Haem peroxidase domain superfamily, animal type"/>
    <property type="match status" value="1"/>
</dbReference>
<dbReference type="GO" id="GO:0020037">
    <property type="term" value="F:heme binding"/>
    <property type="evidence" value="ECO:0007669"/>
    <property type="project" value="InterPro"/>
</dbReference>
<keyword evidence="6" id="KW-0560">Oxidoreductase</keyword>
<feature type="domain" description="LTD" evidence="5">
    <location>
        <begin position="573"/>
        <end position="703"/>
    </location>
</feature>
<dbReference type="InterPro" id="IPR010255">
    <property type="entry name" value="Haem_peroxidase_sf"/>
</dbReference>
<dbReference type="InterPro" id="IPR001322">
    <property type="entry name" value="Lamin_tail_dom"/>
</dbReference>
<keyword evidence="2" id="KW-0964">Secreted</keyword>
<evidence type="ECO:0000313" key="7">
    <source>
        <dbReference type="Proteomes" id="UP000193587"/>
    </source>
</evidence>
<evidence type="ECO:0000256" key="2">
    <source>
        <dbReference type="ARBA" id="ARBA00022525"/>
    </source>
</evidence>
<evidence type="ECO:0000313" key="6">
    <source>
        <dbReference type="EMBL" id="OSP09633.1"/>
    </source>
</evidence>
<feature type="region of interest" description="Disordered" evidence="4">
    <location>
        <begin position="63"/>
        <end position="84"/>
    </location>
</feature>
<keyword evidence="6" id="KW-0575">Peroxidase</keyword>
<dbReference type="GO" id="GO:0005576">
    <property type="term" value="C:extracellular region"/>
    <property type="evidence" value="ECO:0007669"/>
    <property type="project" value="UniProtKB-SubCell"/>
</dbReference>
<comment type="subcellular location">
    <subcellularLocation>
        <location evidence="1">Secreted</location>
    </subcellularLocation>
</comment>
<proteinExistence type="predicted"/>
<dbReference type="SUPFAM" id="SSF74853">
    <property type="entry name" value="Lamin A/C globular tail domain"/>
    <property type="match status" value="1"/>
</dbReference>
<dbReference type="InterPro" id="IPR019791">
    <property type="entry name" value="Haem_peroxidase_animal"/>
</dbReference>
<dbReference type="PANTHER" id="PTHR11475">
    <property type="entry name" value="OXIDASE/PEROXIDASE"/>
    <property type="match status" value="1"/>
</dbReference>
<dbReference type="eggNOG" id="arCOG03009">
    <property type="taxonomic scope" value="Archaea"/>
</dbReference>
<evidence type="ECO:0000256" key="4">
    <source>
        <dbReference type="SAM" id="MobiDB-lite"/>
    </source>
</evidence>
<dbReference type="PANTHER" id="PTHR11475:SF4">
    <property type="entry name" value="CHORION PEROXIDASE"/>
    <property type="match status" value="1"/>
</dbReference>
<evidence type="ECO:0000256" key="3">
    <source>
        <dbReference type="ARBA" id="ARBA00023180"/>
    </source>
</evidence>